<dbReference type="PANTHER" id="PTHR45011">
    <property type="entry name" value="DAP3-BINDING CELL DEATH ENHANCER 1"/>
    <property type="match status" value="1"/>
</dbReference>
<evidence type="ECO:0000259" key="3">
    <source>
        <dbReference type="PROSITE" id="PS51724"/>
    </source>
</evidence>
<gene>
    <name evidence="4" type="ORF">FHT01_001873</name>
</gene>
<dbReference type="SUPFAM" id="SSF81901">
    <property type="entry name" value="HCP-like"/>
    <property type="match status" value="1"/>
</dbReference>
<feature type="compositionally biased region" description="Low complexity" evidence="1">
    <location>
        <begin position="206"/>
        <end position="216"/>
    </location>
</feature>
<feature type="signal peptide" evidence="2">
    <location>
        <begin position="1"/>
        <end position="21"/>
    </location>
</feature>
<feature type="chain" id="PRO_5047386267" description="SPOR domain-containing protein" evidence="2">
    <location>
        <begin position="22"/>
        <end position="335"/>
    </location>
</feature>
<evidence type="ECO:0000313" key="4">
    <source>
        <dbReference type="EMBL" id="NIJ24331.1"/>
    </source>
</evidence>
<dbReference type="SMART" id="SM00671">
    <property type="entry name" value="SEL1"/>
    <property type="match status" value="3"/>
</dbReference>
<dbReference type="PROSITE" id="PS51724">
    <property type="entry name" value="SPOR"/>
    <property type="match status" value="1"/>
</dbReference>
<keyword evidence="2" id="KW-0732">Signal</keyword>
<dbReference type="RefSeq" id="WP_140046701.1">
    <property type="nucleotide sequence ID" value="NZ_BAAAEV010000001.1"/>
</dbReference>
<feature type="domain" description="SPOR" evidence="3">
    <location>
        <begin position="257"/>
        <end position="335"/>
    </location>
</feature>
<feature type="compositionally biased region" description="Polar residues" evidence="1">
    <location>
        <begin position="184"/>
        <end position="193"/>
    </location>
</feature>
<sequence length="335" mass="35084">MNSFGRLTAIVALVCAAPAMADVKAGVDAWSRGEFKKAVEEWRGPAVAGDPDAQFNLGQAYKLGRGVPADLGMAEVWYRKAALQGHAQAEDNYGLALFQNNKRDEALKWLEKSAARGEPRAQFVLGTMLFNGDAVTKDWPRAYALVTRASGSGLPQAATSLAQMDKYVSLKDRQAGLALARQLETQAQRSPLPTGSVGDDAPAPKPTAVAKADVPASKAAPAPFTNWAEKKTPPPAPTPKPAAPKPAAASAPKAPAARTDGGWRIQLGAFRDAGNARDLWSSMSKVSALSGTQPDYQKAGAVTRLVVGPFASSAEANQACAAVKRAGGQCLPVRK</sequence>
<dbReference type="SUPFAM" id="SSF110997">
    <property type="entry name" value="Sporulation related repeat"/>
    <property type="match status" value="1"/>
</dbReference>
<proteinExistence type="predicted"/>
<feature type="compositionally biased region" description="Low complexity" evidence="1">
    <location>
        <begin position="245"/>
        <end position="257"/>
    </location>
</feature>
<dbReference type="InterPro" id="IPR052748">
    <property type="entry name" value="ISR_Activator"/>
</dbReference>
<keyword evidence="5" id="KW-1185">Reference proteome</keyword>
<dbReference type="Proteomes" id="UP000788153">
    <property type="component" value="Unassembled WGS sequence"/>
</dbReference>
<evidence type="ECO:0000256" key="2">
    <source>
        <dbReference type="SAM" id="SignalP"/>
    </source>
</evidence>
<dbReference type="Pfam" id="PF05036">
    <property type="entry name" value="SPOR"/>
    <property type="match status" value="1"/>
</dbReference>
<organism evidence="4 5">
    <name type="scientific">Sphingomonas japonica</name>
    <dbReference type="NCBI Taxonomy" id="511662"/>
    <lineage>
        <taxon>Bacteria</taxon>
        <taxon>Pseudomonadati</taxon>
        <taxon>Pseudomonadota</taxon>
        <taxon>Alphaproteobacteria</taxon>
        <taxon>Sphingomonadales</taxon>
        <taxon>Sphingomonadaceae</taxon>
        <taxon>Sphingomonas</taxon>
    </lineage>
</organism>
<dbReference type="EMBL" id="JAASQP010000001">
    <property type="protein sequence ID" value="NIJ24331.1"/>
    <property type="molecule type" value="Genomic_DNA"/>
</dbReference>
<dbReference type="Pfam" id="PF08238">
    <property type="entry name" value="Sel1"/>
    <property type="match status" value="3"/>
</dbReference>
<dbReference type="InterPro" id="IPR007730">
    <property type="entry name" value="SPOR-like_dom"/>
</dbReference>
<protein>
    <recommendedName>
        <fullName evidence="3">SPOR domain-containing protein</fullName>
    </recommendedName>
</protein>
<reference evidence="4 5" key="1">
    <citation type="submission" date="2020-03" db="EMBL/GenBank/DDBJ databases">
        <title>Genomic Encyclopedia of Type Strains, Phase IV (KMG-IV): sequencing the most valuable type-strain genomes for metagenomic binning, comparative biology and taxonomic classification.</title>
        <authorList>
            <person name="Goeker M."/>
        </authorList>
    </citation>
    <scope>NUCLEOTIDE SEQUENCE [LARGE SCALE GENOMIC DNA]</scope>
    <source>
        <strain evidence="4 5">DSM 22753</strain>
    </source>
</reference>
<evidence type="ECO:0000313" key="5">
    <source>
        <dbReference type="Proteomes" id="UP000788153"/>
    </source>
</evidence>
<accession>A0ABX0U183</accession>
<feature type="compositionally biased region" description="Pro residues" evidence="1">
    <location>
        <begin position="233"/>
        <end position="244"/>
    </location>
</feature>
<evidence type="ECO:0000256" key="1">
    <source>
        <dbReference type="SAM" id="MobiDB-lite"/>
    </source>
</evidence>
<dbReference type="PANTHER" id="PTHR45011:SF1">
    <property type="entry name" value="DAP3-BINDING CELL DEATH ENHANCER 1"/>
    <property type="match status" value="1"/>
</dbReference>
<feature type="region of interest" description="Disordered" evidence="1">
    <location>
        <begin position="184"/>
        <end position="260"/>
    </location>
</feature>
<name>A0ABX0U183_9SPHN</name>
<dbReference type="Gene3D" id="1.25.40.10">
    <property type="entry name" value="Tetratricopeptide repeat domain"/>
    <property type="match status" value="1"/>
</dbReference>
<dbReference type="InterPro" id="IPR036680">
    <property type="entry name" value="SPOR-like_sf"/>
</dbReference>
<dbReference type="InterPro" id="IPR011990">
    <property type="entry name" value="TPR-like_helical_dom_sf"/>
</dbReference>
<dbReference type="InterPro" id="IPR006597">
    <property type="entry name" value="Sel1-like"/>
</dbReference>
<dbReference type="Gene3D" id="3.30.70.1070">
    <property type="entry name" value="Sporulation related repeat"/>
    <property type="match status" value="1"/>
</dbReference>
<comment type="caution">
    <text evidence="4">The sequence shown here is derived from an EMBL/GenBank/DDBJ whole genome shotgun (WGS) entry which is preliminary data.</text>
</comment>